<dbReference type="InterPro" id="IPR023000">
    <property type="entry name" value="Shikimate_kinase_CS"/>
</dbReference>
<dbReference type="PANTHER" id="PTHR21087">
    <property type="entry name" value="SHIKIMATE KINASE"/>
    <property type="match status" value="1"/>
</dbReference>
<dbReference type="PROSITE" id="PS01128">
    <property type="entry name" value="SHIKIMATE_KINASE"/>
    <property type="match status" value="1"/>
</dbReference>
<evidence type="ECO:0000313" key="11">
    <source>
        <dbReference type="EMBL" id="CAB4682860.1"/>
    </source>
</evidence>
<evidence type="ECO:0000256" key="9">
    <source>
        <dbReference type="ARBA" id="ARBA00023141"/>
    </source>
</evidence>
<evidence type="ECO:0000256" key="10">
    <source>
        <dbReference type="ARBA" id="ARBA00048567"/>
    </source>
</evidence>
<evidence type="ECO:0000256" key="3">
    <source>
        <dbReference type="ARBA" id="ARBA00012154"/>
    </source>
</evidence>
<evidence type="ECO:0000256" key="2">
    <source>
        <dbReference type="ARBA" id="ARBA00006997"/>
    </source>
</evidence>
<comment type="similarity">
    <text evidence="2">Belongs to the shikimate kinase family.</text>
</comment>
<dbReference type="UniPathway" id="UPA00053">
    <property type="reaction ID" value="UER00088"/>
</dbReference>
<dbReference type="PANTHER" id="PTHR21087:SF16">
    <property type="entry name" value="SHIKIMATE KINASE 1, CHLOROPLASTIC"/>
    <property type="match status" value="1"/>
</dbReference>
<keyword evidence="9" id="KW-0057">Aromatic amino acid biosynthesis</keyword>
<dbReference type="Gene3D" id="3.40.50.300">
    <property type="entry name" value="P-loop containing nucleotide triphosphate hydrolases"/>
    <property type="match status" value="1"/>
</dbReference>
<dbReference type="GO" id="GO:0009423">
    <property type="term" value="P:chorismate biosynthetic process"/>
    <property type="evidence" value="ECO:0007669"/>
    <property type="project" value="UniProtKB-UniPathway"/>
</dbReference>
<keyword evidence="5" id="KW-0808">Transferase</keyword>
<proteinExistence type="inferred from homology"/>
<protein>
    <recommendedName>
        <fullName evidence="3">shikimate kinase</fullName>
        <ecNumber evidence="3">2.7.1.71</ecNumber>
    </recommendedName>
</protein>
<keyword evidence="7" id="KW-0418">Kinase</keyword>
<sequence>MDKQTIVLVGPMGVGKTTVGRKLAASLDLDFRDTDLIFKSQHGPIDVFFAEQGEPKFRALEGVIVEEAISQPGVVATGGGVVLSEKTREKLKATTVVYLSTDGTHMAQRLSQGKRPLIQNGLADWKRIYSDRKPLYEEVADITIDCSGQPIKVTVTEIVEALSK</sequence>
<dbReference type="AlphaFoldDB" id="A0A6J6N8I7"/>
<dbReference type="Pfam" id="PF01202">
    <property type="entry name" value="SKI"/>
    <property type="match status" value="1"/>
</dbReference>
<comment type="catalytic activity">
    <reaction evidence="10">
        <text>shikimate + ATP = 3-phosphoshikimate + ADP + H(+)</text>
        <dbReference type="Rhea" id="RHEA:13121"/>
        <dbReference type="ChEBI" id="CHEBI:15378"/>
        <dbReference type="ChEBI" id="CHEBI:30616"/>
        <dbReference type="ChEBI" id="CHEBI:36208"/>
        <dbReference type="ChEBI" id="CHEBI:145989"/>
        <dbReference type="ChEBI" id="CHEBI:456216"/>
        <dbReference type="EC" id="2.7.1.71"/>
    </reaction>
</comment>
<dbReference type="GO" id="GO:0008652">
    <property type="term" value="P:amino acid biosynthetic process"/>
    <property type="evidence" value="ECO:0007669"/>
    <property type="project" value="UniProtKB-KW"/>
</dbReference>
<dbReference type="GO" id="GO:0004765">
    <property type="term" value="F:shikimate kinase activity"/>
    <property type="evidence" value="ECO:0007669"/>
    <property type="project" value="UniProtKB-EC"/>
</dbReference>
<dbReference type="InterPro" id="IPR000623">
    <property type="entry name" value="Shikimate_kinase/TSH1"/>
</dbReference>
<dbReference type="PRINTS" id="PR01100">
    <property type="entry name" value="SHIKIMTKNASE"/>
</dbReference>
<dbReference type="EC" id="2.7.1.71" evidence="3"/>
<dbReference type="InterPro" id="IPR031322">
    <property type="entry name" value="Shikimate/glucono_kinase"/>
</dbReference>
<dbReference type="EMBL" id="CAEZXK010000007">
    <property type="protein sequence ID" value="CAB4682860.1"/>
    <property type="molecule type" value="Genomic_DNA"/>
</dbReference>
<keyword evidence="6" id="KW-0547">Nucleotide-binding</keyword>
<reference evidence="11" key="1">
    <citation type="submission" date="2020-05" db="EMBL/GenBank/DDBJ databases">
        <authorList>
            <person name="Chiriac C."/>
            <person name="Salcher M."/>
            <person name="Ghai R."/>
            <person name="Kavagutti S V."/>
        </authorList>
    </citation>
    <scope>NUCLEOTIDE SEQUENCE</scope>
</reference>
<dbReference type="GO" id="GO:0005524">
    <property type="term" value="F:ATP binding"/>
    <property type="evidence" value="ECO:0007669"/>
    <property type="project" value="UniProtKB-KW"/>
</dbReference>
<evidence type="ECO:0000256" key="8">
    <source>
        <dbReference type="ARBA" id="ARBA00022840"/>
    </source>
</evidence>
<dbReference type="GO" id="GO:0009073">
    <property type="term" value="P:aromatic amino acid family biosynthetic process"/>
    <property type="evidence" value="ECO:0007669"/>
    <property type="project" value="UniProtKB-KW"/>
</dbReference>
<dbReference type="HAMAP" id="MF_00109">
    <property type="entry name" value="Shikimate_kinase"/>
    <property type="match status" value="1"/>
</dbReference>
<dbReference type="InterPro" id="IPR027417">
    <property type="entry name" value="P-loop_NTPase"/>
</dbReference>
<dbReference type="SUPFAM" id="SSF52540">
    <property type="entry name" value="P-loop containing nucleoside triphosphate hydrolases"/>
    <property type="match status" value="1"/>
</dbReference>
<evidence type="ECO:0000256" key="4">
    <source>
        <dbReference type="ARBA" id="ARBA00022605"/>
    </source>
</evidence>
<organism evidence="11">
    <name type="scientific">freshwater metagenome</name>
    <dbReference type="NCBI Taxonomy" id="449393"/>
    <lineage>
        <taxon>unclassified sequences</taxon>
        <taxon>metagenomes</taxon>
        <taxon>ecological metagenomes</taxon>
    </lineage>
</organism>
<accession>A0A6J6N8I7</accession>
<gene>
    <name evidence="11" type="ORF">UFOPK2370_00430</name>
</gene>
<evidence type="ECO:0000256" key="5">
    <source>
        <dbReference type="ARBA" id="ARBA00022679"/>
    </source>
</evidence>
<evidence type="ECO:0000256" key="1">
    <source>
        <dbReference type="ARBA" id="ARBA00004842"/>
    </source>
</evidence>
<evidence type="ECO:0000256" key="6">
    <source>
        <dbReference type="ARBA" id="ARBA00022741"/>
    </source>
</evidence>
<dbReference type="CDD" id="cd00464">
    <property type="entry name" value="SK"/>
    <property type="match status" value="1"/>
</dbReference>
<evidence type="ECO:0000256" key="7">
    <source>
        <dbReference type="ARBA" id="ARBA00022777"/>
    </source>
</evidence>
<comment type="pathway">
    <text evidence="1">Metabolic intermediate biosynthesis; chorismate biosynthesis; chorismate from D-erythrose 4-phosphate and phosphoenolpyruvate: step 5/7.</text>
</comment>
<keyword evidence="8" id="KW-0067">ATP-binding</keyword>
<name>A0A6J6N8I7_9ZZZZ</name>
<keyword evidence="4" id="KW-0028">Amino-acid biosynthesis</keyword>
<dbReference type="GO" id="GO:0005829">
    <property type="term" value="C:cytosol"/>
    <property type="evidence" value="ECO:0007669"/>
    <property type="project" value="TreeGrafter"/>
</dbReference>